<proteinExistence type="predicted"/>
<feature type="compositionally biased region" description="Low complexity" evidence="1">
    <location>
        <begin position="30"/>
        <end position="48"/>
    </location>
</feature>
<name>A0A5B7GFY2_PORTR</name>
<feature type="region of interest" description="Disordered" evidence="1">
    <location>
        <begin position="1"/>
        <end position="48"/>
    </location>
</feature>
<dbReference type="AlphaFoldDB" id="A0A5B7GFY2"/>
<comment type="caution">
    <text evidence="2">The sequence shown here is derived from an EMBL/GenBank/DDBJ whole genome shotgun (WGS) entry which is preliminary data.</text>
</comment>
<accession>A0A5B7GFY2</accession>
<keyword evidence="3" id="KW-1185">Reference proteome</keyword>
<reference evidence="2 3" key="1">
    <citation type="submission" date="2019-05" db="EMBL/GenBank/DDBJ databases">
        <title>Another draft genome of Portunus trituberculatus and its Hox gene families provides insights of decapod evolution.</title>
        <authorList>
            <person name="Jeong J.-H."/>
            <person name="Song I."/>
            <person name="Kim S."/>
            <person name="Choi T."/>
            <person name="Kim D."/>
            <person name="Ryu S."/>
            <person name="Kim W."/>
        </authorList>
    </citation>
    <scope>NUCLEOTIDE SEQUENCE [LARGE SCALE GENOMIC DNA]</scope>
    <source>
        <tissue evidence="2">Muscle</tissue>
    </source>
</reference>
<dbReference type="Proteomes" id="UP000324222">
    <property type="component" value="Unassembled WGS sequence"/>
</dbReference>
<evidence type="ECO:0000256" key="1">
    <source>
        <dbReference type="SAM" id="MobiDB-lite"/>
    </source>
</evidence>
<dbReference type="EMBL" id="VSRR010013836">
    <property type="protein sequence ID" value="MPC56295.1"/>
    <property type="molecule type" value="Genomic_DNA"/>
</dbReference>
<gene>
    <name evidence="2" type="ORF">E2C01_050247</name>
</gene>
<evidence type="ECO:0000313" key="3">
    <source>
        <dbReference type="Proteomes" id="UP000324222"/>
    </source>
</evidence>
<organism evidence="2 3">
    <name type="scientific">Portunus trituberculatus</name>
    <name type="common">Swimming crab</name>
    <name type="synonym">Neptunus trituberculatus</name>
    <dbReference type="NCBI Taxonomy" id="210409"/>
    <lineage>
        <taxon>Eukaryota</taxon>
        <taxon>Metazoa</taxon>
        <taxon>Ecdysozoa</taxon>
        <taxon>Arthropoda</taxon>
        <taxon>Crustacea</taxon>
        <taxon>Multicrustacea</taxon>
        <taxon>Malacostraca</taxon>
        <taxon>Eumalacostraca</taxon>
        <taxon>Eucarida</taxon>
        <taxon>Decapoda</taxon>
        <taxon>Pleocyemata</taxon>
        <taxon>Brachyura</taxon>
        <taxon>Eubrachyura</taxon>
        <taxon>Portunoidea</taxon>
        <taxon>Portunidae</taxon>
        <taxon>Portuninae</taxon>
        <taxon>Portunus</taxon>
    </lineage>
</organism>
<evidence type="ECO:0000313" key="2">
    <source>
        <dbReference type="EMBL" id="MPC56295.1"/>
    </source>
</evidence>
<protein>
    <submittedName>
        <fullName evidence="2">Uncharacterized protein</fullName>
    </submittedName>
</protein>
<sequence length="76" mass="7823">MWPGRGAPQGERGTGVASWGGLGVSRGRGRQQQQQQWPGGAQGSAASSVGVSAQNAWCGWLGWLVVLSCDPSAGVW</sequence>